<gene>
    <name evidence="1" type="ORF">B0H63DRAFT_481048</name>
</gene>
<dbReference type="Proteomes" id="UP001285441">
    <property type="component" value="Unassembled WGS sequence"/>
</dbReference>
<dbReference type="EMBL" id="JAULSW010000007">
    <property type="protein sequence ID" value="KAK3374862.1"/>
    <property type="molecule type" value="Genomic_DNA"/>
</dbReference>
<reference evidence="1" key="1">
    <citation type="journal article" date="2023" name="Mol. Phylogenet. Evol.">
        <title>Genome-scale phylogeny and comparative genomics of the fungal order Sordariales.</title>
        <authorList>
            <person name="Hensen N."/>
            <person name="Bonometti L."/>
            <person name="Westerberg I."/>
            <person name="Brannstrom I.O."/>
            <person name="Guillou S."/>
            <person name="Cros-Aarteil S."/>
            <person name="Calhoun S."/>
            <person name="Haridas S."/>
            <person name="Kuo A."/>
            <person name="Mondo S."/>
            <person name="Pangilinan J."/>
            <person name="Riley R."/>
            <person name="LaButti K."/>
            <person name="Andreopoulos B."/>
            <person name="Lipzen A."/>
            <person name="Chen C."/>
            <person name="Yan M."/>
            <person name="Daum C."/>
            <person name="Ng V."/>
            <person name="Clum A."/>
            <person name="Steindorff A."/>
            <person name="Ohm R.A."/>
            <person name="Martin F."/>
            <person name="Silar P."/>
            <person name="Natvig D.O."/>
            <person name="Lalanne C."/>
            <person name="Gautier V."/>
            <person name="Ament-Velasquez S.L."/>
            <person name="Kruys A."/>
            <person name="Hutchinson M.I."/>
            <person name="Powell A.J."/>
            <person name="Barry K."/>
            <person name="Miller A.N."/>
            <person name="Grigoriev I.V."/>
            <person name="Debuchy R."/>
            <person name="Gladieux P."/>
            <person name="Hiltunen Thoren M."/>
            <person name="Johannesson H."/>
        </authorList>
    </citation>
    <scope>NUCLEOTIDE SEQUENCE</scope>
    <source>
        <strain evidence="1">CBS 232.78</strain>
    </source>
</reference>
<keyword evidence="2" id="KW-1185">Reference proteome</keyword>
<dbReference type="AlphaFoldDB" id="A0AAE0N8L4"/>
<comment type="caution">
    <text evidence="1">The sequence shown here is derived from an EMBL/GenBank/DDBJ whole genome shotgun (WGS) entry which is preliminary data.</text>
</comment>
<evidence type="ECO:0000313" key="2">
    <source>
        <dbReference type="Proteomes" id="UP001285441"/>
    </source>
</evidence>
<proteinExistence type="predicted"/>
<name>A0AAE0N8L4_9PEZI</name>
<sequence length="425" mass="47480">MKCDVCDRSSSLCWVYRCAVQRDAIIMGDKAQGKEVSFDDLGRQFEDKMSMGKFGPDLRMEKYSLLKEMSEEDLHNYNPSQLLGILEHRDNVKETISHDPEYTASKWAGKSPPNEDMPWLPNEKYECKYTVCQYCYGKGGLDRCWLSLDGVLSGDIPPHAATGFGFSVIKERLVADASIVKNIGYRAVPMPRYHEWTLLSYSRSTSSSGRVLDIIDEHLGMAANAASDDGTQGAGRFSHLNTSQEADDIVIRPPWTPPPTPEPRYWFEDGYMNDPVATDASLEVPTYTGRSPTSLKTNPLCRERAFWTIPSLGMVTAKLKDYTAHGVSVEDRRIPYLPEEMYDVGLFLPFNPEVHARACGKTLPGADVKEALFFSEHKTAIEEKESEAGIFSDDPLDAVDGVALTEEAIESGTANVVDEKEIWDD</sequence>
<protein>
    <submittedName>
        <fullName evidence="1">Uncharacterized protein</fullName>
    </submittedName>
</protein>
<reference evidence="1" key="2">
    <citation type="submission" date="2023-06" db="EMBL/GenBank/DDBJ databases">
        <authorList>
            <consortium name="Lawrence Berkeley National Laboratory"/>
            <person name="Haridas S."/>
            <person name="Hensen N."/>
            <person name="Bonometti L."/>
            <person name="Westerberg I."/>
            <person name="Brannstrom I.O."/>
            <person name="Guillou S."/>
            <person name="Cros-Aarteil S."/>
            <person name="Calhoun S."/>
            <person name="Kuo A."/>
            <person name="Mondo S."/>
            <person name="Pangilinan J."/>
            <person name="Riley R."/>
            <person name="LaButti K."/>
            <person name="Andreopoulos B."/>
            <person name="Lipzen A."/>
            <person name="Chen C."/>
            <person name="Yanf M."/>
            <person name="Daum C."/>
            <person name="Ng V."/>
            <person name="Clum A."/>
            <person name="Steindorff A."/>
            <person name="Ohm R."/>
            <person name="Martin F."/>
            <person name="Silar P."/>
            <person name="Natvig D."/>
            <person name="Lalanne C."/>
            <person name="Gautier V."/>
            <person name="Ament-velasquez S.L."/>
            <person name="Kruys A."/>
            <person name="Hutchinson M.I."/>
            <person name="Powell A.J."/>
            <person name="Barry K."/>
            <person name="Miller A.N."/>
            <person name="Grigoriev I.V."/>
            <person name="Debuchy R."/>
            <person name="Gladieux P."/>
            <person name="Thoren M.H."/>
            <person name="Johannesson H."/>
        </authorList>
    </citation>
    <scope>NUCLEOTIDE SEQUENCE</scope>
    <source>
        <strain evidence="1">CBS 232.78</strain>
    </source>
</reference>
<organism evidence="1 2">
    <name type="scientific">Podospora didyma</name>
    <dbReference type="NCBI Taxonomy" id="330526"/>
    <lineage>
        <taxon>Eukaryota</taxon>
        <taxon>Fungi</taxon>
        <taxon>Dikarya</taxon>
        <taxon>Ascomycota</taxon>
        <taxon>Pezizomycotina</taxon>
        <taxon>Sordariomycetes</taxon>
        <taxon>Sordariomycetidae</taxon>
        <taxon>Sordariales</taxon>
        <taxon>Podosporaceae</taxon>
        <taxon>Podospora</taxon>
    </lineage>
</organism>
<accession>A0AAE0N8L4</accession>
<evidence type="ECO:0000313" key="1">
    <source>
        <dbReference type="EMBL" id="KAK3374862.1"/>
    </source>
</evidence>